<evidence type="ECO:0008006" key="3">
    <source>
        <dbReference type="Google" id="ProtNLM"/>
    </source>
</evidence>
<name>A0ABY7WNI7_9LACO</name>
<evidence type="ECO:0000313" key="2">
    <source>
        <dbReference type="Proteomes" id="UP001220377"/>
    </source>
</evidence>
<dbReference type="Proteomes" id="UP001220377">
    <property type="component" value="Chromosome"/>
</dbReference>
<dbReference type="SUPFAM" id="SSF52540">
    <property type="entry name" value="P-loop containing nucleoside triphosphate hydrolases"/>
    <property type="match status" value="1"/>
</dbReference>
<dbReference type="InterPro" id="IPR027417">
    <property type="entry name" value="P-loop_NTPase"/>
</dbReference>
<evidence type="ECO:0000313" key="1">
    <source>
        <dbReference type="EMBL" id="WDF81782.1"/>
    </source>
</evidence>
<proteinExistence type="predicted"/>
<dbReference type="RefSeq" id="WP_274258770.1">
    <property type="nucleotide sequence ID" value="NZ_CP117884.1"/>
</dbReference>
<gene>
    <name evidence="1" type="ORF">PQ472_07555</name>
</gene>
<protein>
    <recommendedName>
        <fullName evidence="3">Shikimate kinase</fullName>
    </recommendedName>
</protein>
<keyword evidence="2" id="KW-1185">Reference proteome</keyword>
<dbReference type="EMBL" id="CP117884">
    <property type="protein sequence ID" value="WDF81782.1"/>
    <property type="molecule type" value="Genomic_DNA"/>
</dbReference>
<dbReference type="Gene3D" id="3.40.50.300">
    <property type="entry name" value="P-loop containing nucleotide triphosphate hydrolases"/>
    <property type="match status" value="1"/>
</dbReference>
<accession>A0ABY7WNI7</accession>
<organism evidence="1 2">
    <name type="scientific">Lacticaseibacillus pabuli</name>
    <dbReference type="NCBI Taxonomy" id="3025672"/>
    <lineage>
        <taxon>Bacteria</taxon>
        <taxon>Bacillati</taxon>
        <taxon>Bacillota</taxon>
        <taxon>Bacilli</taxon>
        <taxon>Lactobacillales</taxon>
        <taxon>Lactobacillaceae</taxon>
        <taxon>Lacticaseibacillus</taxon>
    </lineage>
</organism>
<reference evidence="1 2" key="1">
    <citation type="submission" date="2023-02" db="EMBL/GenBank/DDBJ databases">
        <title>Genome sequence of Lacticaseibacillus sp. KACC 23028.</title>
        <authorList>
            <person name="Kim S."/>
            <person name="Heo J."/>
            <person name="Kwon S.-W."/>
        </authorList>
    </citation>
    <scope>NUCLEOTIDE SEQUENCE [LARGE SCALE GENOMIC DNA]</scope>
    <source>
        <strain evidence="1 2">KACC 23028</strain>
    </source>
</reference>
<sequence length="194" mass="21422">MSLIVLIGAQAVGKMTVGKALEATGAGRLLFNHETIDIFARFLGYGEATFNLSDQTRKSLFKAFVGNTATNVTPAIIFTVMINFDDADDRQFLTDISDIFIAANQPVYFVELTAPLSVRIDRNIMPDRLAAKPSKRDIQHSQAELLQSNTAFRLSSRPDELALSFPNVRSCRVDTAAHTARESAAIIQQFIRNN</sequence>